<dbReference type="GO" id="GO:0016787">
    <property type="term" value="F:hydrolase activity"/>
    <property type="evidence" value="ECO:0007669"/>
    <property type="project" value="InterPro"/>
</dbReference>
<feature type="signal peptide" evidence="1">
    <location>
        <begin position="1"/>
        <end position="15"/>
    </location>
</feature>
<feature type="domain" description="3-keto-alpha-glucoside-1,2-lyase/3-keto-2-hydroxy-glucal hydratase" evidence="2">
    <location>
        <begin position="249"/>
        <end position="423"/>
    </location>
</feature>
<dbReference type="EMBL" id="JACIEP010000003">
    <property type="protein sequence ID" value="MBB4035275.1"/>
    <property type="molecule type" value="Genomic_DNA"/>
</dbReference>
<accession>A0A840CQS1</accession>
<dbReference type="InterPro" id="IPR010496">
    <property type="entry name" value="AL/BT2_dom"/>
</dbReference>
<dbReference type="PROSITE" id="PS51257">
    <property type="entry name" value="PROKAR_LIPOPROTEIN"/>
    <property type="match status" value="1"/>
</dbReference>
<evidence type="ECO:0000313" key="3">
    <source>
        <dbReference type="EMBL" id="MBB4035275.1"/>
    </source>
</evidence>
<comment type="caution">
    <text evidence="3">The sequence shown here is derived from an EMBL/GenBank/DDBJ whole genome shotgun (WGS) entry which is preliminary data.</text>
</comment>
<evidence type="ECO:0000256" key="1">
    <source>
        <dbReference type="SAM" id="SignalP"/>
    </source>
</evidence>
<dbReference type="AlphaFoldDB" id="A0A840CQS1"/>
<evidence type="ECO:0000313" key="4">
    <source>
        <dbReference type="Proteomes" id="UP000555103"/>
    </source>
</evidence>
<evidence type="ECO:0000259" key="2">
    <source>
        <dbReference type="Pfam" id="PF06439"/>
    </source>
</evidence>
<feature type="chain" id="PRO_5033016763" description="3-keto-alpha-glucoside-1,2-lyase/3-keto-2-hydroxy-glucal hydratase domain-containing protein" evidence="1">
    <location>
        <begin position="16"/>
        <end position="425"/>
    </location>
</feature>
<proteinExistence type="predicted"/>
<dbReference type="Proteomes" id="UP000555103">
    <property type="component" value="Unassembled WGS sequence"/>
</dbReference>
<protein>
    <recommendedName>
        <fullName evidence="2">3-keto-alpha-glucoside-1,2-lyase/3-keto-2-hydroxy-glucal hydratase domain-containing protein</fullName>
    </recommendedName>
</protein>
<gene>
    <name evidence="3" type="ORF">GGR21_001164</name>
</gene>
<name>A0A840CQS1_9BACT</name>
<organism evidence="3 4">
    <name type="scientific">Dysgonomonas hofstadii</name>
    <dbReference type="NCBI Taxonomy" id="637886"/>
    <lineage>
        <taxon>Bacteria</taxon>
        <taxon>Pseudomonadati</taxon>
        <taxon>Bacteroidota</taxon>
        <taxon>Bacteroidia</taxon>
        <taxon>Bacteroidales</taxon>
        <taxon>Dysgonomonadaceae</taxon>
        <taxon>Dysgonomonas</taxon>
    </lineage>
</organism>
<dbReference type="Gene3D" id="2.60.120.560">
    <property type="entry name" value="Exo-inulinase, domain 1"/>
    <property type="match status" value="2"/>
</dbReference>
<keyword evidence="1" id="KW-0732">Signal</keyword>
<feature type="domain" description="3-keto-alpha-glucoside-1,2-lyase/3-keto-2-hydroxy-glucal hydratase" evidence="2">
    <location>
        <begin position="39"/>
        <end position="240"/>
    </location>
</feature>
<dbReference type="RefSeq" id="WP_183306207.1">
    <property type="nucleotide sequence ID" value="NZ_JACIEP010000003.1"/>
</dbReference>
<sequence>MKLTFKNLFAFCAIAAVSFSSCNTGGQQNTLTEQEKADGWQLLFDGQTMAGWRNYNDTVMTQSWHVVDGCIQAKGDGDDANGYIVTDKQFENFELYWEWKLSKGGNSGMLYHVVERPQFKVPYVTGPEYQLIDEPNFEIALEPWQRLGVDYAMYLPDTAKMKVNPYGEWNNSKIVFDNGHVEHWLNGEKILEFEAWTDDWFARKNSGKWENAPEYGLAMKGVMCLQDHGYPASFRNIKVKELPRKTKEVDLFNGTDLTGWDVYGTEKWYVKDGLLVCESGPDKQYGYLATREYYDDFDLTVEFKQEADGNSGVFIRSFIEEGVKVNGWQVEVAPKGHGTGGIYESYGRGWIAEITKDKEEFLKVGDWNTMRILVQGDKVTTWLNGNEMISLEDEKIGKGQGRIALQIHDGGGIKVLWRNLKLKTL</sequence>
<dbReference type="Pfam" id="PF06439">
    <property type="entry name" value="3keto-disac_hyd"/>
    <property type="match status" value="2"/>
</dbReference>
<reference evidence="3 4" key="1">
    <citation type="submission" date="2020-08" db="EMBL/GenBank/DDBJ databases">
        <title>Genomic Encyclopedia of Type Strains, Phase IV (KMG-IV): sequencing the most valuable type-strain genomes for metagenomic binning, comparative biology and taxonomic classification.</title>
        <authorList>
            <person name="Goeker M."/>
        </authorList>
    </citation>
    <scope>NUCLEOTIDE SEQUENCE [LARGE SCALE GENOMIC DNA]</scope>
    <source>
        <strain evidence="3 4">DSM 104969</strain>
    </source>
</reference>
<keyword evidence="4" id="KW-1185">Reference proteome</keyword>